<comment type="caution">
    <text evidence="5">The sequence shown here is derived from an EMBL/GenBank/DDBJ whole genome shotgun (WGS) entry which is preliminary data.</text>
</comment>
<name>A0A316AL53_9BACT</name>
<dbReference type="InterPro" id="IPR018193">
    <property type="entry name" value="Glyc_kinase_flavodox-like_fold"/>
</dbReference>
<evidence type="ECO:0000256" key="1">
    <source>
        <dbReference type="ARBA" id="ARBA00006284"/>
    </source>
</evidence>
<dbReference type="GO" id="GO:0031388">
    <property type="term" value="P:organic acid phosphorylation"/>
    <property type="evidence" value="ECO:0007669"/>
    <property type="project" value="UniProtKB-UniRule"/>
</dbReference>
<dbReference type="OrthoDB" id="9774290at2"/>
<dbReference type="InterPro" id="IPR018197">
    <property type="entry name" value="Glycerate_kinase_RE-like"/>
</dbReference>
<dbReference type="Proteomes" id="UP000245880">
    <property type="component" value="Unassembled WGS sequence"/>
</dbReference>
<reference evidence="5 6" key="1">
    <citation type="submission" date="2018-03" db="EMBL/GenBank/DDBJ databases">
        <title>Genomic Encyclopedia of Archaeal and Bacterial Type Strains, Phase II (KMG-II): from individual species to whole genera.</title>
        <authorList>
            <person name="Goeker M."/>
        </authorList>
    </citation>
    <scope>NUCLEOTIDE SEQUENCE [LARGE SCALE GENOMIC DNA]</scope>
    <source>
        <strain evidence="5 6">DSM 100346</strain>
    </source>
</reference>
<keyword evidence="3 4" id="KW-0418">Kinase</keyword>
<sequence>MNIIIAPDKFRGSLDSAEVIRAISEGVAEVCPQADIHAFPLADGGEGTMEILTELAGDGVYIQKEVSDPLGRPVLAQYGYSRSSQMAFIEMAAASGLALLPPEAHNPMLTNTYGTGELILDAIENGASTILLGIGGSATTDAGIGMAAALGFRFFDEAGEAVPPIGGNMERISQIDAQRVDPRVAKVAFIIACDVGNPLYGPNGAAAVYGPQKGASDEMVLKLDRGLERINQVATTFFGTNVGLVPGAGAAGGLGAGCLWFLNGKLQEGVSLVMQQSGLPTLMAQADLVITGEGKVDVQTLEGKVVQGLANLCRENRVPMAVICGSLQLTSAQLDAAGITYAASIINRPMNLDAALEEAYDLVKHATIQMMRLFSFSR</sequence>
<dbReference type="NCBIfam" id="TIGR00045">
    <property type="entry name" value="glycerate kinase"/>
    <property type="match status" value="1"/>
</dbReference>
<organism evidence="5 6">
    <name type="scientific">Dyadobacter jejuensis</name>
    <dbReference type="NCBI Taxonomy" id="1082580"/>
    <lineage>
        <taxon>Bacteria</taxon>
        <taxon>Pseudomonadati</taxon>
        <taxon>Bacteroidota</taxon>
        <taxon>Cytophagia</taxon>
        <taxon>Cytophagales</taxon>
        <taxon>Spirosomataceae</taxon>
        <taxon>Dyadobacter</taxon>
    </lineage>
</organism>
<evidence type="ECO:0000256" key="2">
    <source>
        <dbReference type="ARBA" id="ARBA00022679"/>
    </source>
</evidence>
<gene>
    <name evidence="5" type="ORF">CLV98_10490</name>
</gene>
<keyword evidence="2 4" id="KW-0808">Transferase</keyword>
<accession>A0A316AL53</accession>
<dbReference type="Pfam" id="PF02595">
    <property type="entry name" value="Gly_kinase"/>
    <property type="match status" value="1"/>
</dbReference>
<comment type="similarity">
    <text evidence="1 4">Belongs to the glycerate kinase type-1 family.</text>
</comment>
<dbReference type="SUPFAM" id="SSF110738">
    <property type="entry name" value="Glycerate kinase I"/>
    <property type="match status" value="1"/>
</dbReference>
<dbReference type="PANTHER" id="PTHR21599">
    <property type="entry name" value="GLYCERATE KINASE"/>
    <property type="match status" value="1"/>
</dbReference>
<dbReference type="PANTHER" id="PTHR21599:SF0">
    <property type="entry name" value="GLYCERATE KINASE"/>
    <property type="match status" value="1"/>
</dbReference>
<evidence type="ECO:0000313" key="6">
    <source>
        <dbReference type="Proteomes" id="UP000245880"/>
    </source>
</evidence>
<evidence type="ECO:0000313" key="5">
    <source>
        <dbReference type="EMBL" id="PWJ58232.1"/>
    </source>
</evidence>
<dbReference type="EMBL" id="QGDT01000004">
    <property type="protein sequence ID" value="PWJ58232.1"/>
    <property type="molecule type" value="Genomic_DNA"/>
</dbReference>
<dbReference type="InterPro" id="IPR036129">
    <property type="entry name" value="Glycerate_kinase_sf"/>
</dbReference>
<dbReference type="RefSeq" id="WP_109674110.1">
    <property type="nucleotide sequence ID" value="NZ_QGDT01000004.1"/>
</dbReference>
<protein>
    <submittedName>
        <fullName evidence="5">Glycerate kinase</fullName>
    </submittedName>
</protein>
<dbReference type="AlphaFoldDB" id="A0A316AL53"/>
<dbReference type="PIRSF" id="PIRSF006078">
    <property type="entry name" value="GlxK"/>
    <property type="match status" value="1"/>
</dbReference>
<dbReference type="GO" id="GO:0008887">
    <property type="term" value="F:glycerate kinase activity"/>
    <property type="evidence" value="ECO:0007669"/>
    <property type="project" value="UniProtKB-UniRule"/>
</dbReference>
<proteinExistence type="inferred from homology"/>
<evidence type="ECO:0000256" key="3">
    <source>
        <dbReference type="ARBA" id="ARBA00022777"/>
    </source>
</evidence>
<evidence type="ECO:0000256" key="4">
    <source>
        <dbReference type="PIRNR" id="PIRNR006078"/>
    </source>
</evidence>
<keyword evidence="6" id="KW-1185">Reference proteome</keyword>
<dbReference type="Gene3D" id="3.40.50.10350">
    <property type="entry name" value="Glycerate kinase, domain 1"/>
    <property type="match status" value="1"/>
</dbReference>
<dbReference type="Gene3D" id="3.90.1510.10">
    <property type="entry name" value="Glycerate kinase, domain 2"/>
    <property type="match status" value="1"/>
</dbReference>
<dbReference type="InterPro" id="IPR004381">
    <property type="entry name" value="Glycerate_kinase"/>
</dbReference>